<dbReference type="EMBL" id="BIFR01000001">
    <property type="protein sequence ID" value="GCE14201.1"/>
    <property type="molecule type" value="Genomic_DNA"/>
</dbReference>
<dbReference type="AlphaFoldDB" id="A0A402A5G0"/>
<proteinExistence type="predicted"/>
<protein>
    <submittedName>
        <fullName evidence="2">Uncharacterized protein</fullName>
    </submittedName>
</protein>
<evidence type="ECO:0000313" key="1">
    <source>
        <dbReference type="EMBL" id="GCE14201.1"/>
    </source>
</evidence>
<accession>A0A402A5G0</accession>
<evidence type="ECO:0000313" key="3">
    <source>
        <dbReference type="Proteomes" id="UP000287352"/>
    </source>
</evidence>
<comment type="caution">
    <text evidence="2">The sequence shown here is derived from an EMBL/GenBank/DDBJ whole genome shotgun (WGS) entry which is preliminary data.</text>
</comment>
<dbReference type="Proteomes" id="UP000287352">
    <property type="component" value="Unassembled WGS sequence"/>
</dbReference>
<gene>
    <name evidence="1" type="ORF">KTT_40600</name>
    <name evidence="2" type="ORF">KTT_41140</name>
</gene>
<sequence length="541" mass="57340">MGTAAKGTLGLVLENINNPGPQLLYNGAVSASFSLTTQPSGSTGMRLYILVQGNTTTGTVTITGTGVGGGTPTETTPTIPIQAAGQAVQVNDYEYVSTNVYATVNANGITTTGLANAKIMIYGVQAAKYLIPCIADIEDPFGYFSPQEARGLLDRDTRSLQTIKKPTINKIDQALYPEASMFAAYAGVSNNPAVVSIPASPTSLKTSSAISGGPFSLTTQPTAPGMVLIFTVTSSSATGTIVVSGTNQWGVAVSETITAAAGGSNGNGTYYSTNVYSAVNASGVAFTGLTSGSCAITGVYGWQYTFTPDLNALYSACLEWYSGTDSNVIPQTYLTDLEFAFNVEKETSLSVKGGTWDVLPIGNRSTNPLSASLVSSLAQPQDLPMVGWQTAIYIDSLGGTPATTAYSSVVEGKVSIKVPQKPIYTATVTQNFNRLYRQQREVMLTAKIDFASLDQFEAYRTNLKQFLAFQFLGGYIGSVAGTIYSKSWTWIFPAQYVKFKRDATKLDNVQADLEAKGIYEISKGYSHQLVIVSQQPPNYTA</sequence>
<dbReference type="RefSeq" id="WP_126581670.1">
    <property type="nucleotide sequence ID" value="NZ_BIFR01000001.1"/>
</dbReference>
<reference evidence="2" key="2">
    <citation type="journal article" date="2019" name="Int. J. Syst. Evol. Microbiol.">
        <title>Tengunoibacter tsumagoiensis gen. nov., sp. nov., Dictyobacter kobayashii sp. nov., Dictyobacter alpinus sp. nov., and description of Dictyobacteraceae fam. nov. within the order Ktedonobacterales isolated from Tengu-no-mugimeshi, a soil-like granular mass of micro-organisms, and emended descriptions of the genera Ktedonobacter and Dictyobacter.</title>
        <authorList>
            <person name="Wang C."/>
            <person name="Zheng Y."/>
            <person name="Sakai Y."/>
            <person name="Toyoda A."/>
            <person name="Minakuchi Y."/>
            <person name="Abe K."/>
            <person name="Yokota A."/>
            <person name="Yabe S."/>
        </authorList>
    </citation>
    <scope>NUCLEOTIDE SEQUENCE</scope>
    <source>
        <strain evidence="2">Uno3</strain>
    </source>
</reference>
<organism evidence="2 3">
    <name type="scientific">Tengunoibacter tsumagoiensis</name>
    <dbReference type="NCBI Taxonomy" id="2014871"/>
    <lineage>
        <taxon>Bacteria</taxon>
        <taxon>Bacillati</taxon>
        <taxon>Chloroflexota</taxon>
        <taxon>Ktedonobacteria</taxon>
        <taxon>Ktedonobacterales</taxon>
        <taxon>Dictyobacteraceae</taxon>
        <taxon>Tengunoibacter</taxon>
    </lineage>
</organism>
<reference evidence="3" key="1">
    <citation type="submission" date="2018-12" db="EMBL/GenBank/DDBJ databases">
        <title>Tengunoibacter tsumagoiensis gen. nov., sp. nov., Dictyobacter kobayashii sp. nov., D. alpinus sp. nov., and D. joshuensis sp. nov. and description of Dictyobacteraceae fam. nov. within the order Ktedonobacterales isolated from Tengu-no-mugimeshi.</title>
        <authorList>
            <person name="Wang C.M."/>
            <person name="Zheng Y."/>
            <person name="Sakai Y."/>
            <person name="Toyoda A."/>
            <person name="Minakuchi Y."/>
            <person name="Abe K."/>
            <person name="Yokota A."/>
            <person name="Yabe S."/>
        </authorList>
    </citation>
    <scope>NUCLEOTIDE SEQUENCE [LARGE SCALE GENOMIC DNA]</scope>
    <source>
        <strain evidence="3">Uno3</strain>
    </source>
</reference>
<keyword evidence="3" id="KW-1185">Reference proteome</keyword>
<dbReference type="EMBL" id="BIFR01000001">
    <property type="protein sequence ID" value="GCE14255.1"/>
    <property type="molecule type" value="Genomic_DNA"/>
</dbReference>
<name>A0A402A5G0_9CHLR</name>
<evidence type="ECO:0000313" key="2">
    <source>
        <dbReference type="EMBL" id="GCE14255.1"/>
    </source>
</evidence>